<dbReference type="VEuPathDB" id="VectorBase:ISCW002034"/>
<dbReference type="EMBL" id="DS657797">
    <property type="protein sequence ID" value="EEC02920.1"/>
    <property type="molecule type" value="Genomic_DNA"/>
</dbReference>
<reference evidence="2 4" key="1">
    <citation type="submission" date="2008-03" db="EMBL/GenBank/DDBJ databases">
        <title>Annotation of Ixodes scapularis.</title>
        <authorList>
            <consortium name="Ixodes scapularis Genome Project Consortium"/>
            <person name="Caler E."/>
            <person name="Hannick L.I."/>
            <person name="Bidwell S."/>
            <person name="Joardar V."/>
            <person name="Thiagarajan M."/>
            <person name="Amedeo P."/>
            <person name="Galinsky K.J."/>
            <person name="Schobel S."/>
            <person name="Inman J."/>
            <person name="Hostetler J."/>
            <person name="Miller J."/>
            <person name="Hammond M."/>
            <person name="Megy K."/>
            <person name="Lawson D."/>
            <person name="Kodira C."/>
            <person name="Sutton G."/>
            <person name="Meyer J."/>
            <person name="Hill C.A."/>
            <person name="Birren B."/>
            <person name="Nene V."/>
            <person name="Collins F."/>
            <person name="Alarcon-Chaidez F."/>
            <person name="Wikel S."/>
            <person name="Strausberg R."/>
        </authorList>
    </citation>
    <scope>NUCLEOTIDE SEQUENCE [LARGE SCALE GENOMIC DNA]</scope>
    <source>
        <strain evidence="4">Wikel</strain>
        <strain evidence="2">Wikel colony</strain>
    </source>
</reference>
<accession>B7P8J8</accession>
<dbReference type="AlphaFoldDB" id="B7P8J8"/>
<proteinExistence type="predicted"/>
<feature type="compositionally biased region" description="Basic residues" evidence="1">
    <location>
        <begin position="1"/>
        <end position="13"/>
    </location>
</feature>
<name>B7P8J8_IXOSC</name>
<dbReference type="Proteomes" id="UP000001555">
    <property type="component" value="Unassembled WGS sequence"/>
</dbReference>
<keyword evidence="4" id="KW-1185">Reference proteome</keyword>
<reference evidence="3" key="2">
    <citation type="submission" date="2020-05" db="UniProtKB">
        <authorList>
            <consortium name="EnsemblMetazoa"/>
        </authorList>
    </citation>
    <scope>IDENTIFICATION</scope>
    <source>
        <strain evidence="3">wikel</strain>
    </source>
</reference>
<evidence type="ECO:0000313" key="4">
    <source>
        <dbReference type="Proteomes" id="UP000001555"/>
    </source>
</evidence>
<dbReference type="EMBL" id="ABJB010154671">
    <property type="status" value="NOT_ANNOTATED_CDS"/>
    <property type="molecule type" value="Genomic_DNA"/>
</dbReference>
<gene>
    <name evidence="2" type="ORF">IscW_ISCW002034</name>
</gene>
<feature type="region of interest" description="Disordered" evidence="1">
    <location>
        <begin position="1"/>
        <end position="23"/>
    </location>
</feature>
<protein>
    <submittedName>
        <fullName evidence="2 3">Uncharacterized protein</fullName>
    </submittedName>
</protein>
<evidence type="ECO:0000256" key="1">
    <source>
        <dbReference type="SAM" id="MobiDB-lite"/>
    </source>
</evidence>
<evidence type="ECO:0000313" key="2">
    <source>
        <dbReference type="EMBL" id="EEC02920.1"/>
    </source>
</evidence>
<dbReference type="HOGENOM" id="CLU_2471536_0_0_1"/>
<dbReference type="InParanoid" id="B7P8J8"/>
<feature type="region of interest" description="Disordered" evidence="1">
    <location>
        <begin position="68"/>
        <end position="88"/>
    </location>
</feature>
<evidence type="ECO:0000313" key="3">
    <source>
        <dbReference type="EnsemblMetazoa" id="ISCW002034-PA"/>
    </source>
</evidence>
<dbReference type="PaxDb" id="6945-B7P8J8"/>
<sequence length="88" mass="9352">MRPKQPRRMRRCSRRGDGPSAAALPGHCLAGIGRRAFDALMDSGLPDRVIATSVASFGRLPTTTRRRIAAAPTTGDHAPELSLGTAKD</sequence>
<organism>
    <name type="scientific">Ixodes scapularis</name>
    <name type="common">Black-legged tick</name>
    <name type="synonym">Deer tick</name>
    <dbReference type="NCBI Taxonomy" id="6945"/>
    <lineage>
        <taxon>Eukaryota</taxon>
        <taxon>Metazoa</taxon>
        <taxon>Ecdysozoa</taxon>
        <taxon>Arthropoda</taxon>
        <taxon>Chelicerata</taxon>
        <taxon>Arachnida</taxon>
        <taxon>Acari</taxon>
        <taxon>Parasitiformes</taxon>
        <taxon>Ixodida</taxon>
        <taxon>Ixodoidea</taxon>
        <taxon>Ixodidae</taxon>
        <taxon>Ixodinae</taxon>
        <taxon>Ixodes</taxon>
    </lineage>
</organism>
<dbReference type="VEuPathDB" id="VectorBase:ISCI002034"/>
<dbReference type="EnsemblMetazoa" id="ISCW002034-RA">
    <property type="protein sequence ID" value="ISCW002034-PA"/>
    <property type="gene ID" value="ISCW002034"/>
</dbReference>